<dbReference type="RefSeq" id="XP_025601118.1">
    <property type="nucleotide sequence ID" value="XM_025744926.1"/>
</dbReference>
<dbReference type="AlphaFoldDB" id="A0A316ZH71"/>
<organism evidence="1 2">
    <name type="scientific">Tilletiopsis washingtonensis</name>
    <dbReference type="NCBI Taxonomy" id="58919"/>
    <lineage>
        <taxon>Eukaryota</taxon>
        <taxon>Fungi</taxon>
        <taxon>Dikarya</taxon>
        <taxon>Basidiomycota</taxon>
        <taxon>Ustilaginomycotina</taxon>
        <taxon>Exobasidiomycetes</taxon>
        <taxon>Entylomatales</taxon>
        <taxon>Entylomatales incertae sedis</taxon>
        <taxon>Tilletiopsis</taxon>
    </lineage>
</organism>
<reference evidence="1 2" key="1">
    <citation type="journal article" date="2018" name="Mol. Biol. Evol.">
        <title>Broad Genomic Sampling Reveals a Smut Pathogenic Ancestry of the Fungal Clade Ustilaginomycotina.</title>
        <authorList>
            <person name="Kijpornyongpan T."/>
            <person name="Mondo S.J."/>
            <person name="Barry K."/>
            <person name="Sandor L."/>
            <person name="Lee J."/>
            <person name="Lipzen A."/>
            <person name="Pangilinan J."/>
            <person name="LaButti K."/>
            <person name="Hainaut M."/>
            <person name="Henrissat B."/>
            <person name="Grigoriev I.V."/>
            <person name="Spatafora J.W."/>
            <person name="Aime M.C."/>
        </authorList>
    </citation>
    <scope>NUCLEOTIDE SEQUENCE [LARGE SCALE GENOMIC DNA]</scope>
    <source>
        <strain evidence="1 2">MCA 4186</strain>
    </source>
</reference>
<evidence type="ECO:0000313" key="2">
    <source>
        <dbReference type="Proteomes" id="UP000245946"/>
    </source>
</evidence>
<dbReference type="EMBL" id="KZ819284">
    <property type="protein sequence ID" value="PWO00840.1"/>
    <property type="molecule type" value="Genomic_DNA"/>
</dbReference>
<protein>
    <submittedName>
        <fullName evidence="1">Uncharacterized protein</fullName>
    </submittedName>
</protein>
<dbReference type="OrthoDB" id="3983163at2759"/>
<proteinExistence type="predicted"/>
<sequence length="121" mass="12761">MSSAGAASASAPATAPAAAAAAASLSPAASAAPAPAPRFDNGAGASCRLAEILQWDCTLLPNEQFSCARMERVFRICAGRPAVEVTHVVELDDKERVVLPKRFQNAVPRSHHWKELRRNGL</sequence>
<dbReference type="Proteomes" id="UP000245946">
    <property type="component" value="Unassembled WGS sequence"/>
</dbReference>
<dbReference type="GO" id="GO:0042720">
    <property type="term" value="C:mitochondrial inner membrane peptidase complex"/>
    <property type="evidence" value="ECO:0007669"/>
    <property type="project" value="InterPro"/>
</dbReference>
<keyword evidence="2" id="KW-1185">Reference proteome</keyword>
<name>A0A316ZH71_9BASI</name>
<dbReference type="InterPro" id="IPR024645">
    <property type="entry name" value="Mitochondr_Som1"/>
</dbReference>
<gene>
    <name evidence="1" type="ORF">FA09DRAFT_358194</name>
</gene>
<dbReference type="GeneID" id="37272470"/>
<accession>A0A316ZH71</accession>
<evidence type="ECO:0000313" key="1">
    <source>
        <dbReference type="EMBL" id="PWO00840.1"/>
    </source>
</evidence>
<dbReference type="Pfam" id="PF11093">
    <property type="entry name" value="Mitochondr_Som1"/>
    <property type="match status" value="1"/>
</dbReference>